<proteinExistence type="predicted"/>
<name>A0A0B1TCX1_OESDE</name>
<reference evidence="2 3" key="1">
    <citation type="submission" date="2014-03" db="EMBL/GenBank/DDBJ databases">
        <title>Draft genome of the hookworm Oesophagostomum dentatum.</title>
        <authorList>
            <person name="Mitreva M."/>
        </authorList>
    </citation>
    <scope>NUCLEOTIDE SEQUENCE [LARGE SCALE GENOMIC DNA]</scope>
    <source>
        <strain evidence="2 3">OD-Hann</strain>
    </source>
</reference>
<dbReference type="EMBL" id="KN550901">
    <property type="protein sequence ID" value="KHJ93185.1"/>
    <property type="molecule type" value="Genomic_DNA"/>
</dbReference>
<accession>A0A0B1TCX1</accession>
<evidence type="ECO:0000313" key="3">
    <source>
        <dbReference type="Proteomes" id="UP000053660"/>
    </source>
</evidence>
<feature type="chain" id="PRO_5002083188" evidence="1">
    <location>
        <begin position="18"/>
        <end position="113"/>
    </location>
</feature>
<organism evidence="2 3">
    <name type="scientific">Oesophagostomum dentatum</name>
    <name type="common">Nodular worm</name>
    <dbReference type="NCBI Taxonomy" id="61180"/>
    <lineage>
        <taxon>Eukaryota</taxon>
        <taxon>Metazoa</taxon>
        <taxon>Ecdysozoa</taxon>
        <taxon>Nematoda</taxon>
        <taxon>Chromadorea</taxon>
        <taxon>Rhabditida</taxon>
        <taxon>Rhabditina</taxon>
        <taxon>Rhabditomorpha</taxon>
        <taxon>Strongyloidea</taxon>
        <taxon>Strongylidae</taxon>
        <taxon>Oesophagostomum</taxon>
    </lineage>
</organism>
<keyword evidence="1" id="KW-0732">Signal</keyword>
<keyword evidence="3" id="KW-1185">Reference proteome</keyword>
<evidence type="ECO:0000256" key="1">
    <source>
        <dbReference type="SAM" id="SignalP"/>
    </source>
</evidence>
<feature type="signal peptide" evidence="1">
    <location>
        <begin position="1"/>
        <end position="17"/>
    </location>
</feature>
<dbReference type="Proteomes" id="UP000053660">
    <property type="component" value="Unassembled WGS sequence"/>
</dbReference>
<protein>
    <submittedName>
        <fullName evidence="2">Uncharacterized protein</fullName>
    </submittedName>
</protein>
<dbReference type="AlphaFoldDB" id="A0A0B1TCX1"/>
<gene>
    <name evidence="2" type="ORF">OESDEN_06907</name>
</gene>
<evidence type="ECO:0000313" key="2">
    <source>
        <dbReference type="EMBL" id="KHJ93185.1"/>
    </source>
</evidence>
<sequence>MLLILLAALVAAAEVSASTLSVVELEFDLHYNDFNLNWAENQVRSAVLSTLKDEKSKYGSGATKISSRGVGDDDKVGITIQALDLNCDHISEFAKAVMSKVHRTSRLASLTCY</sequence>